<feature type="region of interest" description="Disordered" evidence="1">
    <location>
        <begin position="69"/>
        <end position="122"/>
    </location>
</feature>
<comment type="caution">
    <text evidence="4">The sequence shown here is derived from an EMBL/GenBank/DDBJ whole genome shotgun (WGS) entry which is preliminary data.</text>
</comment>
<dbReference type="InterPro" id="IPR048447">
    <property type="entry name" value="DUF1980_C"/>
</dbReference>
<proteinExistence type="predicted"/>
<feature type="transmembrane region" description="Helical" evidence="2">
    <location>
        <begin position="35"/>
        <end position="54"/>
    </location>
</feature>
<accession>A0ABW0EMM2</accession>
<dbReference type="RefSeq" id="WP_378246635.1">
    <property type="nucleotide sequence ID" value="NZ_JBHSKF010000004.1"/>
</dbReference>
<dbReference type="EMBL" id="JBHSKF010000004">
    <property type="protein sequence ID" value="MFC5287548.1"/>
    <property type="molecule type" value="Genomic_DNA"/>
</dbReference>
<evidence type="ECO:0000256" key="1">
    <source>
        <dbReference type="SAM" id="MobiDB-lite"/>
    </source>
</evidence>
<gene>
    <name evidence="4" type="ORF">ACFPM7_10840</name>
</gene>
<reference evidence="5" key="1">
    <citation type="journal article" date="2019" name="Int. J. Syst. Evol. Microbiol.">
        <title>The Global Catalogue of Microorganisms (GCM) 10K type strain sequencing project: providing services to taxonomists for standard genome sequencing and annotation.</title>
        <authorList>
            <consortium name="The Broad Institute Genomics Platform"/>
            <consortium name="The Broad Institute Genome Sequencing Center for Infectious Disease"/>
            <person name="Wu L."/>
            <person name="Ma J."/>
        </authorList>
    </citation>
    <scope>NUCLEOTIDE SEQUENCE [LARGE SCALE GENOMIC DNA]</scope>
    <source>
        <strain evidence="5">CCUG 59778</strain>
    </source>
</reference>
<protein>
    <submittedName>
        <fullName evidence="4">TIGR03943 family putative permease subunit</fullName>
    </submittedName>
</protein>
<dbReference type="PANTHER" id="PTHR40047:SF1">
    <property type="entry name" value="UPF0703 PROTEIN YCGQ"/>
    <property type="match status" value="1"/>
</dbReference>
<feature type="compositionally biased region" description="Basic and acidic residues" evidence="1">
    <location>
        <begin position="99"/>
        <end position="122"/>
    </location>
</feature>
<feature type="transmembrane region" description="Helical" evidence="2">
    <location>
        <begin position="129"/>
        <end position="147"/>
    </location>
</feature>
<feature type="compositionally biased region" description="Low complexity" evidence="1">
    <location>
        <begin position="69"/>
        <end position="87"/>
    </location>
</feature>
<evidence type="ECO:0000313" key="4">
    <source>
        <dbReference type="EMBL" id="MFC5287548.1"/>
    </source>
</evidence>
<evidence type="ECO:0000256" key="2">
    <source>
        <dbReference type="SAM" id="Phobius"/>
    </source>
</evidence>
<feature type="domain" description="DUF1980" evidence="3">
    <location>
        <begin position="201"/>
        <end position="290"/>
    </location>
</feature>
<name>A0ABW0EMM2_9PSEU</name>
<evidence type="ECO:0000313" key="5">
    <source>
        <dbReference type="Proteomes" id="UP001596157"/>
    </source>
</evidence>
<evidence type="ECO:0000259" key="3">
    <source>
        <dbReference type="Pfam" id="PF21537"/>
    </source>
</evidence>
<feature type="transmembrane region" description="Helical" evidence="2">
    <location>
        <begin position="7"/>
        <end position="29"/>
    </location>
</feature>
<dbReference type="Proteomes" id="UP001596157">
    <property type="component" value="Unassembled WGS sequence"/>
</dbReference>
<keyword evidence="5" id="KW-1185">Reference proteome</keyword>
<organism evidence="4 5">
    <name type="scientific">Actinokineospora guangxiensis</name>
    <dbReference type="NCBI Taxonomy" id="1490288"/>
    <lineage>
        <taxon>Bacteria</taxon>
        <taxon>Bacillati</taxon>
        <taxon>Actinomycetota</taxon>
        <taxon>Actinomycetes</taxon>
        <taxon>Pseudonocardiales</taxon>
        <taxon>Pseudonocardiaceae</taxon>
        <taxon>Actinokineospora</taxon>
    </lineage>
</organism>
<keyword evidence="2" id="KW-0812">Transmembrane</keyword>
<dbReference type="InterPro" id="IPR015402">
    <property type="entry name" value="DUF1980"/>
</dbReference>
<dbReference type="NCBIfam" id="TIGR03943">
    <property type="entry name" value="TIGR03943 family putative permease subunit"/>
    <property type="match status" value="1"/>
</dbReference>
<sequence length="292" mass="30522">MRRETQNILLILAGGALLKISFSGAYLQYVKPAHLPWLVGGGVVMVALAVVSIAKDLIGTREPAAAPSGEAHAAHVAQPAQVAQVAQIDHDPQSGVAPRPDHGPDHGPDGGPDGDVHDDHEHNHSARSAWLLLLPVMAIFLIAPPALGSDSVMRTDNSAAASRASGTDGSSLFPPLPQGEVISVAMSDFAARAAWDSGNSLENRTIRLTGFIVVQGDEVYLARLSIACCAADAFPVKVALEGSGTEGLSNDMWVEAVGQVQMGTATKETDFVPTFTVTGLSEIPEPENPYED</sequence>
<dbReference type="PANTHER" id="PTHR40047">
    <property type="entry name" value="UPF0703 PROTEIN YCGQ"/>
    <property type="match status" value="1"/>
</dbReference>
<dbReference type="Pfam" id="PF21537">
    <property type="entry name" value="DUF1980_C"/>
    <property type="match status" value="1"/>
</dbReference>
<keyword evidence="2" id="KW-0472">Membrane</keyword>
<dbReference type="InterPro" id="IPR052955">
    <property type="entry name" value="UPF0703_membrane_permease"/>
</dbReference>
<keyword evidence="2" id="KW-1133">Transmembrane helix</keyword>